<keyword evidence="50" id="KW-1185">Reference proteome</keyword>
<evidence type="ECO:0000256" key="48">
    <source>
        <dbReference type="SAM" id="Phobius"/>
    </source>
</evidence>
<dbReference type="PRINTS" id="PR00385">
    <property type="entry name" value="P450"/>
</dbReference>
<dbReference type="Pfam" id="PF00067">
    <property type="entry name" value="p450"/>
    <property type="match status" value="1"/>
</dbReference>
<evidence type="ECO:0000256" key="11">
    <source>
        <dbReference type="ARBA" id="ARBA00022824"/>
    </source>
</evidence>
<comment type="catalytic activity">
    <reaction evidence="39">
        <text>desmosterol + reduced [NADPH--hemoprotein reductase] + O2 = (24S)-25-epoxycholesterol + oxidized [NADPH--hemoprotein reductase] + H2O + H(+)</text>
        <dbReference type="Rhea" id="RHEA:53232"/>
        <dbReference type="Rhea" id="RHEA-COMP:11964"/>
        <dbReference type="Rhea" id="RHEA-COMP:11965"/>
        <dbReference type="ChEBI" id="CHEBI:15377"/>
        <dbReference type="ChEBI" id="CHEBI:15378"/>
        <dbReference type="ChEBI" id="CHEBI:15379"/>
        <dbReference type="ChEBI" id="CHEBI:17737"/>
        <dbReference type="ChEBI" id="CHEBI:41633"/>
        <dbReference type="ChEBI" id="CHEBI:57618"/>
        <dbReference type="ChEBI" id="CHEBI:58210"/>
    </reaction>
    <physiologicalReaction direction="left-to-right" evidence="39">
        <dbReference type="Rhea" id="RHEA:53233"/>
    </physiologicalReaction>
</comment>
<evidence type="ECO:0000256" key="45">
    <source>
        <dbReference type="ARBA" id="ARBA00080170"/>
    </source>
</evidence>
<evidence type="ECO:0000256" key="27">
    <source>
        <dbReference type="ARBA" id="ARBA00050344"/>
    </source>
</evidence>
<evidence type="ECO:0000256" key="30">
    <source>
        <dbReference type="ARBA" id="ARBA00050991"/>
    </source>
</evidence>
<evidence type="ECO:0000256" key="36">
    <source>
        <dbReference type="ARBA" id="ARBA00051763"/>
    </source>
</evidence>
<evidence type="ECO:0000256" key="21">
    <source>
        <dbReference type="ARBA" id="ARBA00023221"/>
    </source>
</evidence>
<organism evidence="49 50">
    <name type="scientific">Patiria miniata</name>
    <name type="common">Bat star</name>
    <name type="synonym">Asterina miniata</name>
    <dbReference type="NCBI Taxonomy" id="46514"/>
    <lineage>
        <taxon>Eukaryota</taxon>
        <taxon>Metazoa</taxon>
        <taxon>Echinodermata</taxon>
        <taxon>Eleutherozoa</taxon>
        <taxon>Asterozoa</taxon>
        <taxon>Asteroidea</taxon>
        <taxon>Valvatacea</taxon>
        <taxon>Valvatida</taxon>
        <taxon>Asterinidae</taxon>
        <taxon>Patiria</taxon>
    </lineage>
</organism>
<evidence type="ECO:0000256" key="9">
    <source>
        <dbReference type="ARBA" id="ARBA00022692"/>
    </source>
</evidence>
<dbReference type="OrthoDB" id="1470350at2759"/>
<keyword evidence="17 47" id="KW-0503">Monooxygenase</keyword>
<comment type="catalytic activity">
    <reaction evidence="37">
        <text>7-dehydrocholesterol + reduced [NADPH--hemoprotein reductase] + O2 = cholesta-5,7-dien-3beta,24S-diol + oxidized [NADPH--hemoprotein reductase] + H2O + H(+)</text>
        <dbReference type="Rhea" id="RHEA:53244"/>
        <dbReference type="Rhea" id="RHEA-COMP:11964"/>
        <dbReference type="Rhea" id="RHEA-COMP:11965"/>
        <dbReference type="ChEBI" id="CHEBI:15377"/>
        <dbReference type="ChEBI" id="CHEBI:15378"/>
        <dbReference type="ChEBI" id="CHEBI:15379"/>
        <dbReference type="ChEBI" id="CHEBI:17759"/>
        <dbReference type="ChEBI" id="CHEBI:57618"/>
        <dbReference type="ChEBI" id="CHEBI:58210"/>
        <dbReference type="ChEBI" id="CHEBI:137061"/>
    </reaction>
    <physiologicalReaction direction="left-to-right" evidence="37">
        <dbReference type="Rhea" id="RHEA:53245"/>
    </physiologicalReaction>
</comment>
<evidence type="ECO:0000256" key="41">
    <source>
        <dbReference type="ARBA" id="ARBA00066440"/>
    </source>
</evidence>
<dbReference type="GO" id="GO:0033781">
    <property type="term" value="F:cholesterol 24-hydroxylase activity"/>
    <property type="evidence" value="ECO:0007669"/>
    <property type="project" value="UniProtKB-EC"/>
</dbReference>
<dbReference type="GO" id="GO:0005789">
    <property type="term" value="C:endoplasmic reticulum membrane"/>
    <property type="evidence" value="ECO:0007669"/>
    <property type="project" value="UniProtKB-SubCell"/>
</dbReference>
<keyword evidence="12" id="KW-0492">Microsome</keyword>
<dbReference type="PANTHER" id="PTHR24293">
    <property type="entry name" value="CYTOCHROME P450 FAMILY 46 SUBFAMILY A"/>
    <property type="match status" value="1"/>
</dbReference>
<comment type="catalytic activity">
    <reaction evidence="33">
        <text>4beta-hydroxycholesterol + reduced [NADPH--hemoprotein reductase] + O2 = 4beta,24S-dihydroxycholesterol + oxidized [NADPH--hemoprotein reductase] + H2O + H(+)</text>
        <dbReference type="Rhea" id="RHEA:46392"/>
        <dbReference type="Rhea" id="RHEA-COMP:11964"/>
        <dbReference type="Rhea" id="RHEA-COMP:11965"/>
        <dbReference type="ChEBI" id="CHEBI:15377"/>
        <dbReference type="ChEBI" id="CHEBI:15378"/>
        <dbReference type="ChEBI" id="CHEBI:15379"/>
        <dbReference type="ChEBI" id="CHEBI:57618"/>
        <dbReference type="ChEBI" id="CHEBI:58210"/>
        <dbReference type="ChEBI" id="CHEBI:85778"/>
        <dbReference type="ChEBI" id="CHEBI:86087"/>
    </reaction>
    <physiologicalReaction direction="left-to-right" evidence="33">
        <dbReference type="Rhea" id="RHEA:46393"/>
    </physiologicalReaction>
</comment>
<dbReference type="EnsemblMetazoa" id="XM_038217974.1">
    <property type="protein sequence ID" value="XP_038073902.1"/>
    <property type="gene ID" value="LOC119741986"/>
</dbReference>
<evidence type="ECO:0000256" key="1">
    <source>
        <dbReference type="ARBA" id="ARBA00001971"/>
    </source>
</evidence>
<comment type="catalytic activity">
    <reaction evidence="29">
        <text>7-dehydrocholesterol + reduced [NADPH--hemoprotein reductase] + O2 = cholesta-5,7-dien-3beta,25-diol + oxidized [NADPH--hemoprotein reductase] + H2O + H(+)</text>
        <dbReference type="Rhea" id="RHEA:53240"/>
        <dbReference type="Rhea" id="RHEA-COMP:11964"/>
        <dbReference type="Rhea" id="RHEA-COMP:11965"/>
        <dbReference type="ChEBI" id="CHEBI:15377"/>
        <dbReference type="ChEBI" id="CHEBI:15378"/>
        <dbReference type="ChEBI" id="CHEBI:15379"/>
        <dbReference type="ChEBI" id="CHEBI:17759"/>
        <dbReference type="ChEBI" id="CHEBI:57618"/>
        <dbReference type="ChEBI" id="CHEBI:58210"/>
        <dbReference type="ChEBI" id="CHEBI:137057"/>
    </reaction>
    <physiologicalReaction direction="left-to-right" evidence="29">
        <dbReference type="Rhea" id="RHEA:53241"/>
    </physiologicalReaction>
</comment>
<dbReference type="GO" id="GO:0020037">
    <property type="term" value="F:heme binding"/>
    <property type="evidence" value="ECO:0007669"/>
    <property type="project" value="InterPro"/>
</dbReference>
<dbReference type="PRINTS" id="PR00463">
    <property type="entry name" value="EP450I"/>
</dbReference>
<reference evidence="49" key="1">
    <citation type="submission" date="2022-11" db="UniProtKB">
        <authorList>
            <consortium name="EnsemblMetazoa"/>
        </authorList>
    </citation>
    <scope>IDENTIFICATION</scope>
</reference>
<evidence type="ECO:0000256" key="26">
    <source>
        <dbReference type="ARBA" id="ARBA00050139"/>
    </source>
</evidence>
<evidence type="ECO:0000313" key="50">
    <source>
        <dbReference type="Proteomes" id="UP000887568"/>
    </source>
</evidence>
<comment type="subcellular location">
    <subcellularLocation>
        <location evidence="3">Cell projection</location>
        <location evidence="3">Dendrite</location>
    </subcellularLocation>
    <subcellularLocation>
        <location evidence="4">Endoplasmic reticulum membrane</location>
        <topology evidence="4">Single-pass membrane protein</topology>
    </subcellularLocation>
    <subcellularLocation>
        <location evidence="2">Microsome membrane</location>
        <topology evidence="2">Single-pass membrane protein</topology>
    </subcellularLocation>
    <subcellularLocation>
        <location evidence="24">Postsynapse</location>
    </subcellularLocation>
    <subcellularLocation>
        <location evidence="23">Presynapse</location>
    </subcellularLocation>
</comment>
<evidence type="ECO:0000256" key="16">
    <source>
        <dbReference type="ARBA" id="ARBA00023018"/>
    </source>
</evidence>
<dbReference type="PROSITE" id="PS00086">
    <property type="entry name" value="CYTOCHROME_P450"/>
    <property type="match status" value="1"/>
</dbReference>
<keyword evidence="11" id="KW-0256">Endoplasmic reticulum</keyword>
<feature type="binding site" description="axial binding residue" evidence="46">
    <location>
        <position position="455"/>
    </location>
    <ligand>
        <name>heme</name>
        <dbReference type="ChEBI" id="CHEBI:30413"/>
    </ligand>
    <ligandPart>
        <name>Fe</name>
        <dbReference type="ChEBI" id="CHEBI:18248"/>
    </ligandPart>
</feature>
<evidence type="ECO:0000256" key="33">
    <source>
        <dbReference type="ARBA" id="ARBA00051527"/>
    </source>
</evidence>
<evidence type="ECO:0000256" key="4">
    <source>
        <dbReference type="ARBA" id="ARBA00004389"/>
    </source>
</evidence>
<dbReference type="GO" id="GO:0098794">
    <property type="term" value="C:postsynapse"/>
    <property type="evidence" value="ECO:0007669"/>
    <property type="project" value="UniProtKB-SubCell"/>
</dbReference>
<evidence type="ECO:0000256" key="18">
    <source>
        <dbReference type="ARBA" id="ARBA00023098"/>
    </source>
</evidence>
<evidence type="ECO:0000313" key="49">
    <source>
        <dbReference type="EnsemblMetazoa" id="XP_038073902.1"/>
    </source>
</evidence>
<evidence type="ECO:0000256" key="35">
    <source>
        <dbReference type="ARBA" id="ARBA00051748"/>
    </source>
</evidence>
<dbReference type="GO" id="GO:0030425">
    <property type="term" value="C:dendrite"/>
    <property type="evidence" value="ECO:0007669"/>
    <property type="project" value="UniProtKB-SubCell"/>
</dbReference>
<dbReference type="GeneID" id="119741986"/>
<evidence type="ECO:0000256" key="46">
    <source>
        <dbReference type="PIRSR" id="PIRSR602401-1"/>
    </source>
</evidence>
<dbReference type="GO" id="GO:0006707">
    <property type="term" value="P:cholesterol catabolic process"/>
    <property type="evidence" value="ECO:0007669"/>
    <property type="project" value="InterPro"/>
</dbReference>
<evidence type="ECO:0000256" key="25">
    <source>
        <dbReference type="ARBA" id="ARBA00049645"/>
    </source>
</evidence>
<dbReference type="PANTHER" id="PTHR24293:SF0">
    <property type="entry name" value="CYP46A1 PROTEIN-RELATED"/>
    <property type="match status" value="1"/>
</dbReference>
<evidence type="ECO:0000256" key="13">
    <source>
        <dbReference type="ARBA" id="ARBA00022989"/>
    </source>
</evidence>
<keyword evidence="19 48" id="KW-0472">Membrane</keyword>
<evidence type="ECO:0000256" key="19">
    <source>
        <dbReference type="ARBA" id="ARBA00023136"/>
    </source>
</evidence>
<evidence type="ECO:0000256" key="43">
    <source>
        <dbReference type="ARBA" id="ARBA00077287"/>
    </source>
</evidence>
<evidence type="ECO:0000256" key="23">
    <source>
        <dbReference type="ARBA" id="ARBA00034106"/>
    </source>
</evidence>
<comment type="catalytic activity">
    <reaction evidence="30">
        <text>cholesterol + reduced [NADPH--hemoprotein reductase] + O2 = (24S)-hydroxycholesterol + oxidized [NADPH--hemoprotein reductase] + H2O + H(+)</text>
        <dbReference type="Rhea" id="RHEA:22716"/>
        <dbReference type="Rhea" id="RHEA-COMP:11964"/>
        <dbReference type="Rhea" id="RHEA-COMP:11965"/>
        <dbReference type="ChEBI" id="CHEBI:15377"/>
        <dbReference type="ChEBI" id="CHEBI:15378"/>
        <dbReference type="ChEBI" id="CHEBI:15379"/>
        <dbReference type="ChEBI" id="CHEBI:16113"/>
        <dbReference type="ChEBI" id="CHEBI:34310"/>
        <dbReference type="ChEBI" id="CHEBI:57618"/>
        <dbReference type="ChEBI" id="CHEBI:58210"/>
        <dbReference type="EC" id="1.14.14.25"/>
    </reaction>
    <physiologicalReaction direction="left-to-right" evidence="30">
        <dbReference type="Rhea" id="RHEA:22717"/>
    </physiologicalReaction>
</comment>
<comment type="catalytic activity">
    <reaction evidence="26">
        <text>desmosterol + reduced [NADPH--hemoprotein reductase] + O2 = (24Z),26-hydroxydesmosterol + oxidized [NADPH--hemoprotein reductase] + H2O + H(+)</text>
        <dbReference type="Rhea" id="RHEA:53236"/>
        <dbReference type="Rhea" id="RHEA-COMP:11964"/>
        <dbReference type="Rhea" id="RHEA-COMP:11965"/>
        <dbReference type="ChEBI" id="CHEBI:15377"/>
        <dbReference type="ChEBI" id="CHEBI:15378"/>
        <dbReference type="ChEBI" id="CHEBI:15379"/>
        <dbReference type="ChEBI" id="CHEBI:17737"/>
        <dbReference type="ChEBI" id="CHEBI:57618"/>
        <dbReference type="ChEBI" id="CHEBI:58210"/>
        <dbReference type="ChEBI" id="CHEBI:137053"/>
    </reaction>
    <physiologicalReaction direction="left-to-right" evidence="26">
        <dbReference type="Rhea" id="RHEA:53237"/>
    </physiologicalReaction>
</comment>
<dbReference type="GO" id="GO:0005506">
    <property type="term" value="F:iron ion binding"/>
    <property type="evidence" value="ECO:0007669"/>
    <property type="project" value="InterPro"/>
</dbReference>
<dbReference type="CDD" id="cd20613">
    <property type="entry name" value="CYP46A1-like"/>
    <property type="match status" value="1"/>
</dbReference>
<evidence type="ECO:0000256" key="32">
    <source>
        <dbReference type="ARBA" id="ARBA00051503"/>
    </source>
</evidence>
<dbReference type="InterPro" id="IPR002401">
    <property type="entry name" value="Cyt_P450_E_grp-I"/>
</dbReference>
<evidence type="ECO:0000256" key="39">
    <source>
        <dbReference type="ARBA" id="ARBA00052870"/>
    </source>
</evidence>
<evidence type="ECO:0000256" key="40">
    <source>
        <dbReference type="ARBA" id="ARBA00054645"/>
    </source>
</evidence>
<comment type="catalytic activity">
    <reaction evidence="36">
        <text>(24S)-hydroxycholesterol + reduced [NADPH--hemoprotein reductase] + O2 = (24S,25R)-24,26-dihydroxycholesterol + oxidized [NADPH--hemoprotein reductase] + H2O + H(+)</text>
        <dbReference type="Rhea" id="RHEA:46388"/>
        <dbReference type="Rhea" id="RHEA-COMP:11964"/>
        <dbReference type="Rhea" id="RHEA-COMP:11965"/>
        <dbReference type="ChEBI" id="CHEBI:15377"/>
        <dbReference type="ChEBI" id="CHEBI:15378"/>
        <dbReference type="ChEBI" id="CHEBI:15379"/>
        <dbReference type="ChEBI" id="CHEBI:34310"/>
        <dbReference type="ChEBI" id="CHEBI:57618"/>
        <dbReference type="ChEBI" id="CHEBI:58210"/>
        <dbReference type="ChEBI" id="CHEBI:86165"/>
    </reaction>
    <physiologicalReaction direction="left-to-right" evidence="36">
        <dbReference type="Rhea" id="RHEA:46389"/>
    </physiologicalReaction>
</comment>
<evidence type="ECO:0000256" key="44">
    <source>
        <dbReference type="ARBA" id="ARBA00079170"/>
    </source>
</evidence>
<dbReference type="AlphaFoldDB" id="A0A914BEQ5"/>
<evidence type="ECO:0000256" key="8">
    <source>
        <dbReference type="ARBA" id="ARBA00022617"/>
    </source>
</evidence>
<keyword evidence="16" id="KW-0770">Synapse</keyword>
<keyword evidence="7" id="KW-0153">Cholesterol metabolism</keyword>
<evidence type="ECO:0000256" key="20">
    <source>
        <dbReference type="ARBA" id="ARBA00023166"/>
    </source>
</evidence>
<dbReference type="InterPro" id="IPR039983">
    <property type="entry name" value="CYP46A1"/>
</dbReference>
<keyword evidence="21" id="KW-0753">Steroid metabolism</keyword>
<evidence type="ECO:0000256" key="28">
    <source>
        <dbReference type="ARBA" id="ARBA00050430"/>
    </source>
</evidence>
<evidence type="ECO:0000256" key="2">
    <source>
        <dbReference type="ARBA" id="ARBA00004111"/>
    </source>
</evidence>
<evidence type="ECO:0000256" key="10">
    <source>
        <dbReference type="ARBA" id="ARBA00022723"/>
    </source>
</evidence>
<feature type="transmembrane region" description="Helical" evidence="48">
    <location>
        <begin position="12"/>
        <end position="36"/>
    </location>
</feature>
<dbReference type="RefSeq" id="XP_038073902.1">
    <property type="nucleotide sequence ID" value="XM_038217974.1"/>
</dbReference>
<comment type="pathway">
    <text evidence="5">Lipid metabolism; C21-steroid hormone metabolism.</text>
</comment>
<comment type="catalytic activity">
    <reaction evidence="35">
        <text>cholestanol + reduced [NADPH--hemoprotein reductase] + O2 = (24S)-hydroxycholestanol + oxidized [NADPH--hemoprotein reductase] + H2O + H(+)</text>
        <dbReference type="Rhea" id="RHEA:53808"/>
        <dbReference type="Rhea" id="RHEA-COMP:11964"/>
        <dbReference type="Rhea" id="RHEA-COMP:11965"/>
        <dbReference type="ChEBI" id="CHEBI:15377"/>
        <dbReference type="ChEBI" id="CHEBI:15378"/>
        <dbReference type="ChEBI" id="CHEBI:15379"/>
        <dbReference type="ChEBI" id="CHEBI:57618"/>
        <dbReference type="ChEBI" id="CHEBI:58210"/>
        <dbReference type="ChEBI" id="CHEBI:86570"/>
        <dbReference type="ChEBI" id="CHEBI:137687"/>
    </reaction>
    <physiologicalReaction direction="left-to-right" evidence="35">
        <dbReference type="Rhea" id="RHEA:53809"/>
    </physiologicalReaction>
</comment>
<dbReference type="FunFam" id="1.10.630.10:FF:000031">
    <property type="entry name" value="cholesterol 24-hydroxylase isoform X2"/>
    <property type="match status" value="1"/>
</dbReference>
<dbReference type="Proteomes" id="UP000887568">
    <property type="component" value="Unplaced"/>
</dbReference>
<protein>
    <recommendedName>
        <fullName evidence="42">Cholesterol 24-hydroxylase</fullName>
        <ecNumber evidence="41">1.14.14.25</ecNumber>
    </recommendedName>
    <alternativeName>
        <fullName evidence="44">Cholesterol 24-monooxygenase</fullName>
    </alternativeName>
    <alternativeName>
        <fullName evidence="43">Cholesterol 24S-hydroxylase</fullName>
    </alternativeName>
    <alternativeName>
        <fullName evidence="45">Cytochrome P450 46A1</fullName>
    </alternativeName>
</protein>
<evidence type="ECO:0000256" key="31">
    <source>
        <dbReference type="ARBA" id="ARBA00051188"/>
    </source>
</evidence>
<keyword evidence="9 48" id="KW-0812">Transmembrane</keyword>
<keyword evidence="22" id="KW-0966">Cell projection</keyword>
<evidence type="ECO:0000256" key="38">
    <source>
        <dbReference type="ARBA" id="ARBA00052074"/>
    </source>
</evidence>
<evidence type="ECO:0000256" key="5">
    <source>
        <dbReference type="ARBA" id="ARBA00005108"/>
    </source>
</evidence>
<keyword evidence="8 46" id="KW-0349">Heme</keyword>
<evidence type="ECO:0000256" key="15">
    <source>
        <dbReference type="ARBA" id="ARBA00023004"/>
    </source>
</evidence>
<comment type="function">
    <text evidence="40">P450 monooxygenase that plays a major role in cholesterol homeostasis in the brain. Primarily catalyzes the hydroxylation (with S stereochemistry) at C-24 of cholesterol side chain, triggering cholesterol diffusion out of neurons and its further degradation. By promoting constant cholesterol elimination in neurons, may activate the mevalonate pathway and coordinate the synthesis of new cholesterol and nonsterol isoprenoids involved in synaptic activity and learning. Further hydroxylates cholesterol derivatives and hormone steroids on both the ring and side chain of these molecules, converting them into active oxysterols involved in lipid signaling and biosynthesis. Acts as an epoxidase converting cholesta-5,24-dien-3beta-ol/desmosterol into (24S),25-epoxycholesterol, an abundant lipid ligand of nuclear NR1H2 and NR1H3 receptors shown to promote neurogenesis in developing brain. May also catalyze the oxidative metabolism of xenobiotics, such as clotrimazole.</text>
</comment>
<evidence type="ECO:0000256" key="34">
    <source>
        <dbReference type="ARBA" id="ARBA00051606"/>
    </source>
</evidence>
<evidence type="ECO:0000256" key="17">
    <source>
        <dbReference type="ARBA" id="ARBA00023033"/>
    </source>
</evidence>
<evidence type="ECO:0000256" key="24">
    <source>
        <dbReference type="ARBA" id="ARBA00034110"/>
    </source>
</evidence>
<evidence type="ECO:0000256" key="3">
    <source>
        <dbReference type="ARBA" id="ARBA00004279"/>
    </source>
</evidence>
<keyword evidence="15 46" id="KW-0408">Iron</keyword>
<comment type="pathway">
    <text evidence="25">Steroid metabolism; cholesterol degradation.</text>
</comment>
<evidence type="ECO:0000256" key="12">
    <source>
        <dbReference type="ARBA" id="ARBA00022848"/>
    </source>
</evidence>
<keyword evidence="10 46" id="KW-0479">Metal-binding</keyword>
<dbReference type="OMA" id="WKHQRRT"/>
<comment type="catalytic activity">
    <reaction evidence="38">
        <text>progesterone + reduced [NADPH--hemoprotein reductase] + O2 = 17alpha-hydroxyprogesterone + oxidized [NADPH--hemoprotein reductase] + H2O + H(+)</text>
        <dbReference type="Rhea" id="RHEA:46308"/>
        <dbReference type="Rhea" id="RHEA-COMP:11964"/>
        <dbReference type="Rhea" id="RHEA-COMP:11965"/>
        <dbReference type="ChEBI" id="CHEBI:15377"/>
        <dbReference type="ChEBI" id="CHEBI:15378"/>
        <dbReference type="ChEBI" id="CHEBI:15379"/>
        <dbReference type="ChEBI" id="CHEBI:17026"/>
        <dbReference type="ChEBI" id="CHEBI:17252"/>
        <dbReference type="ChEBI" id="CHEBI:57618"/>
        <dbReference type="ChEBI" id="CHEBI:58210"/>
    </reaction>
    <physiologicalReaction direction="left-to-right" evidence="38">
        <dbReference type="Rhea" id="RHEA:46309"/>
    </physiologicalReaction>
</comment>
<dbReference type="InterPro" id="IPR017972">
    <property type="entry name" value="Cyt_P450_CS"/>
</dbReference>
<evidence type="ECO:0000256" key="22">
    <source>
        <dbReference type="ARBA" id="ARBA00023273"/>
    </source>
</evidence>
<comment type="cofactor">
    <cofactor evidence="1 46">
        <name>heme</name>
        <dbReference type="ChEBI" id="CHEBI:30413"/>
    </cofactor>
</comment>
<comment type="similarity">
    <text evidence="6 47">Belongs to the cytochrome P450 family.</text>
</comment>
<proteinExistence type="inferred from homology"/>
<evidence type="ECO:0000256" key="47">
    <source>
        <dbReference type="RuleBase" id="RU000461"/>
    </source>
</evidence>
<dbReference type="InterPro" id="IPR036396">
    <property type="entry name" value="Cyt_P450_sf"/>
</dbReference>
<comment type="catalytic activity">
    <reaction evidence="28">
        <text>(24S)-hydroxycholesterol + reduced [NADPH--hemoprotein reductase] + O2 = 24S,25-dihydroxycholesterol + oxidized [NADPH--hemoprotein reductase] + H2O + H(+)</text>
        <dbReference type="Rhea" id="RHEA:46384"/>
        <dbReference type="Rhea" id="RHEA-COMP:11964"/>
        <dbReference type="Rhea" id="RHEA-COMP:11965"/>
        <dbReference type="ChEBI" id="CHEBI:15377"/>
        <dbReference type="ChEBI" id="CHEBI:15378"/>
        <dbReference type="ChEBI" id="CHEBI:15379"/>
        <dbReference type="ChEBI" id="CHEBI:34310"/>
        <dbReference type="ChEBI" id="CHEBI:57618"/>
        <dbReference type="ChEBI" id="CHEBI:58210"/>
        <dbReference type="ChEBI" id="CHEBI:86074"/>
    </reaction>
    <physiologicalReaction direction="left-to-right" evidence="28">
        <dbReference type="Rhea" id="RHEA:46385"/>
    </physiologicalReaction>
</comment>
<evidence type="ECO:0000256" key="29">
    <source>
        <dbReference type="ARBA" id="ARBA00050696"/>
    </source>
</evidence>
<keyword evidence="13 48" id="KW-1133">Transmembrane helix</keyword>
<evidence type="ECO:0000256" key="42">
    <source>
        <dbReference type="ARBA" id="ARBA00068948"/>
    </source>
</evidence>
<accession>A0A914BEQ5</accession>
<sequence length="510" mass="57813">MALCETLPTCLLMYTAAVILPVVVCIFGVCVIYLHYVHLKYAHIPSPPRDGFFLGHATTFYRNMNKGTPFAEAFLDMSIECGPVMVAFFLHLPIVQVSDTGAVKEILLSSAHFKPRFTYSVFSKVFGARFLGSGLVSQLDSAKHDKVRAMLNPVFTRKYLATFAEQFNAGAETLIEKLSQKADGKTEVAMLDEFNRTTLDVIAKVAFGMELNCTMDENTPFNKAITLALQGMSTTFQSTLATFSPLPSARKFRQDVRDSIKLLRETGRQCIEQKQRAIERHEEVPDDILTQIIKQSMQLEEKDQLQMEEIIDEFVTLFFAGQETTANLLSFCLVELGNHPEIMHRLRTEIEAVMGDKDRLEMSDVGKLTYTMQVLKETLRLWPPVTGAIRELGHDVTVRGYHLPAGTTVSMNTYCMARMEEFFENPMQFDPDRFKASDDKPLYAYFPFSMGSRNCIGQQFAMIEARILLARLLHRFHFDLVPGQGYGIKDEVTLKPSGRCRNYIRLVEES</sequence>
<evidence type="ECO:0000256" key="7">
    <source>
        <dbReference type="ARBA" id="ARBA00022548"/>
    </source>
</evidence>
<dbReference type="GO" id="GO:0098793">
    <property type="term" value="C:presynapse"/>
    <property type="evidence" value="ECO:0007669"/>
    <property type="project" value="UniProtKB-SubCell"/>
</dbReference>
<keyword evidence="20" id="KW-1207">Sterol metabolism</keyword>
<name>A0A914BEQ5_PATMI</name>
<evidence type="ECO:0000256" key="14">
    <source>
        <dbReference type="ARBA" id="ARBA00023002"/>
    </source>
</evidence>
<evidence type="ECO:0000256" key="37">
    <source>
        <dbReference type="ARBA" id="ARBA00051817"/>
    </source>
</evidence>
<keyword evidence="18" id="KW-0443">Lipid metabolism</keyword>
<dbReference type="Gene3D" id="1.10.630.10">
    <property type="entry name" value="Cytochrome P450"/>
    <property type="match status" value="1"/>
</dbReference>
<evidence type="ECO:0000256" key="6">
    <source>
        <dbReference type="ARBA" id="ARBA00010617"/>
    </source>
</evidence>
<dbReference type="InterPro" id="IPR001128">
    <property type="entry name" value="Cyt_P450"/>
</dbReference>
<keyword evidence="14 47" id="KW-0560">Oxidoreductase</keyword>
<dbReference type="EC" id="1.14.14.25" evidence="41"/>
<comment type="catalytic activity">
    <reaction evidence="27">
        <text>testosterone + reduced [NADPH--hemoprotein reductase] + O2 = 2-hydroxytestosterone + oxidized [NADPH--hemoprotein reductase] + H2O + H(+)</text>
        <dbReference type="Rhea" id="RHEA:46300"/>
        <dbReference type="Rhea" id="RHEA-COMP:11964"/>
        <dbReference type="Rhea" id="RHEA-COMP:11965"/>
        <dbReference type="ChEBI" id="CHEBI:15377"/>
        <dbReference type="ChEBI" id="CHEBI:15378"/>
        <dbReference type="ChEBI" id="CHEBI:15379"/>
        <dbReference type="ChEBI" id="CHEBI:17347"/>
        <dbReference type="ChEBI" id="CHEBI:57618"/>
        <dbReference type="ChEBI" id="CHEBI:58210"/>
        <dbReference type="ChEBI" id="CHEBI:86013"/>
    </reaction>
    <physiologicalReaction direction="left-to-right" evidence="27">
        <dbReference type="Rhea" id="RHEA:46301"/>
    </physiologicalReaction>
</comment>
<comment type="catalytic activity">
    <reaction evidence="34">
        <text>7alpha-hydroxycholesterol + reduced [NADPH--hemoprotein reductase] + O2 = (24S)-7alpha-dihydroxycholesterol + oxidized [NADPH--hemoprotein reductase] + H2O + H(+)</text>
        <dbReference type="Rhea" id="RHEA:46380"/>
        <dbReference type="Rhea" id="RHEA-COMP:11964"/>
        <dbReference type="Rhea" id="RHEA-COMP:11965"/>
        <dbReference type="ChEBI" id="CHEBI:15377"/>
        <dbReference type="ChEBI" id="CHEBI:15378"/>
        <dbReference type="ChEBI" id="CHEBI:15379"/>
        <dbReference type="ChEBI" id="CHEBI:17500"/>
        <dbReference type="ChEBI" id="CHEBI:37640"/>
        <dbReference type="ChEBI" id="CHEBI:57618"/>
        <dbReference type="ChEBI" id="CHEBI:58210"/>
    </reaction>
    <physiologicalReaction direction="left-to-right" evidence="34">
        <dbReference type="Rhea" id="RHEA:46381"/>
    </physiologicalReaction>
</comment>
<comment type="catalytic activity">
    <reaction evidence="31">
        <text>testosterone + reduced [NADPH--hemoprotein reductase] + O2 = 16beta,17beta-dihydroxyandrost-4-en-3-one + oxidized [NADPH--hemoprotein reductase] + H2O + H(+)</text>
        <dbReference type="Rhea" id="RHEA:46304"/>
        <dbReference type="Rhea" id="RHEA-COMP:11964"/>
        <dbReference type="Rhea" id="RHEA-COMP:11965"/>
        <dbReference type="ChEBI" id="CHEBI:15377"/>
        <dbReference type="ChEBI" id="CHEBI:15378"/>
        <dbReference type="ChEBI" id="CHEBI:15379"/>
        <dbReference type="ChEBI" id="CHEBI:17347"/>
        <dbReference type="ChEBI" id="CHEBI:57618"/>
        <dbReference type="ChEBI" id="CHEBI:58210"/>
        <dbReference type="ChEBI" id="CHEBI:83027"/>
    </reaction>
    <physiologicalReaction direction="left-to-right" evidence="31">
        <dbReference type="Rhea" id="RHEA:46305"/>
    </physiologicalReaction>
</comment>
<comment type="catalytic activity">
    <reaction evidence="32">
        <text>testosterone + reduced [NADPH--hemoprotein reductase] + O2 = 6beta,17beta-dihydroxyandrost-4-en-3-one + oxidized [NADPH--hemoprotein reductase] + H2O + H(+)</text>
        <dbReference type="Rhea" id="RHEA:46296"/>
        <dbReference type="Rhea" id="RHEA-COMP:11964"/>
        <dbReference type="Rhea" id="RHEA-COMP:11965"/>
        <dbReference type="ChEBI" id="CHEBI:15377"/>
        <dbReference type="ChEBI" id="CHEBI:15378"/>
        <dbReference type="ChEBI" id="CHEBI:15379"/>
        <dbReference type="ChEBI" id="CHEBI:17347"/>
        <dbReference type="ChEBI" id="CHEBI:34477"/>
        <dbReference type="ChEBI" id="CHEBI:57618"/>
        <dbReference type="ChEBI" id="CHEBI:58210"/>
    </reaction>
    <physiologicalReaction direction="left-to-right" evidence="32">
        <dbReference type="Rhea" id="RHEA:46297"/>
    </physiologicalReaction>
</comment>
<dbReference type="SUPFAM" id="SSF48264">
    <property type="entry name" value="Cytochrome P450"/>
    <property type="match status" value="1"/>
</dbReference>